<reference evidence="7 8" key="1">
    <citation type="submission" date="2018-06" db="EMBL/GenBank/DDBJ databases">
        <title>Genomic Encyclopedia of Archaeal and Bacterial Type Strains, Phase II (KMG-II): from individual species to whole genera.</title>
        <authorList>
            <person name="Goeker M."/>
        </authorList>
    </citation>
    <scope>NUCLEOTIDE SEQUENCE [LARGE SCALE GENOMIC DNA]</scope>
    <source>
        <strain evidence="7 8">DSM 25663</strain>
    </source>
</reference>
<dbReference type="SUPFAM" id="SSF53335">
    <property type="entry name" value="S-adenosyl-L-methionine-dependent methyltransferases"/>
    <property type="match status" value="1"/>
</dbReference>
<dbReference type="HAMAP" id="MF_01848">
    <property type="entry name" value="23SrRNA_methyltr_F"/>
    <property type="match status" value="1"/>
</dbReference>
<accession>A0A328YQF6</accession>
<comment type="similarity">
    <text evidence="6">Belongs to the methyltransferase superfamily. METTL16/RlmF family.</text>
</comment>
<dbReference type="RefSeq" id="WP_112111960.1">
    <property type="nucleotide sequence ID" value="NZ_QLSZ01000001.1"/>
</dbReference>
<organism evidence="7 8">
    <name type="scientific">Flavobacterium aciduliphilum</name>
    <dbReference type="NCBI Taxonomy" id="1101402"/>
    <lineage>
        <taxon>Bacteria</taxon>
        <taxon>Pseudomonadati</taxon>
        <taxon>Bacteroidota</taxon>
        <taxon>Flavobacteriia</taxon>
        <taxon>Flavobacteriales</taxon>
        <taxon>Flavobacteriaceae</taxon>
        <taxon>Flavobacterium</taxon>
    </lineage>
</organism>
<dbReference type="GO" id="GO:0005737">
    <property type="term" value="C:cytoplasm"/>
    <property type="evidence" value="ECO:0007669"/>
    <property type="project" value="UniProtKB-SubCell"/>
</dbReference>
<evidence type="ECO:0000256" key="5">
    <source>
        <dbReference type="ARBA" id="ARBA00022691"/>
    </source>
</evidence>
<dbReference type="AlphaFoldDB" id="A0A328YQF6"/>
<dbReference type="InterPro" id="IPR016909">
    <property type="entry name" value="rRNA_lsu_MeTfrase_F"/>
</dbReference>
<dbReference type="NCBIfam" id="NF008725">
    <property type="entry name" value="PRK11727.1"/>
    <property type="match status" value="1"/>
</dbReference>
<dbReference type="PIRSF" id="PIRSF029038">
    <property type="entry name" value="Mtase_YbiN_prd"/>
    <property type="match status" value="1"/>
</dbReference>
<sequence>MKHKTPTEKSSLHPRNQHRNRYDFEKLTYNYPVLKNYIFINEHDIESIDFSNPEAVKALNKALLISYYAVAYWDIPKDYLCPPIPGRADYIHYIADLLANSNNGIIPKGDSVVGLDIGIGANCIYPIIGHHEYDWSFVGTDIDENALQNCKKIIGNNPKLTDAVSLQLQVEPRYIFKNIILSEDRFAFTVCNPPFHNSEEEALKASLRKVNHLEDKKATKPVLNFGGQNTELWCTGGEIGFITQMIYESVKYPLHVFWFTTLVSKKENLKSIYKTLNKVGAVEIKTIEMAQGQKISRFVAWTFLSEKQQKEWKFSI</sequence>
<dbReference type="PANTHER" id="PTHR13393">
    <property type="entry name" value="SAM-DEPENDENT METHYLTRANSFERASE"/>
    <property type="match status" value="1"/>
</dbReference>
<keyword evidence="4 6" id="KW-0808">Transferase</keyword>
<evidence type="ECO:0000256" key="1">
    <source>
        <dbReference type="ARBA" id="ARBA00022490"/>
    </source>
</evidence>
<keyword evidence="3 6" id="KW-0489">Methyltransferase</keyword>
<evidence type="ECO:0000256" key="6">
    <source>
        <dbReference type="HAMAP-Rule" id="MF_01848"/>
    </source>
</evidence>
<keyword evidence="5 6" id="KW-0949">S-adenosyl-L-methionine</keyword>
<keyword evidence="2 6" id="KW-0698">rRNA processing</keyword>
<dbReference type="OrthoDB" id="1115728at2"/>
<dbReference type="Pfam" id="PF05971">
    <property type="entry name" value="Methyltransf_10"/>
    <property type="match status" value="1"/>
</dbReference>
<protein>
    <recommendedName>
        <fullName evidence="6">Ribosomal RNA large subunit methyltransferase F</fullName>
        <ecNumber evidence="6">2.1.1.181</ecNumber>
    </recommendedName>
    <alternativeName>
        <fullName evidence="6">23S rRNA mA1618 methyltransferase</fullName>
    </alternativeName>
    <alternativeName>
        <fullName evidence="6">rRNA adenine N-6-methyltransferase</fullName>
    </alternativeName>
</protein>
<evidence type="ECO:0000256" key="3">
    <source>
        <dbReference type="ARBA" id="ARBA00022603"/>
    </source>
</evidence>
<evidence type="ECO:0000256" key="2">
    <source>
        <dbReference type="ARBA" id="ARBA00022552"/>
    </source>
</evidence>
<gene>
    <name evidence="6" type="primary">rlmF</name>
    <name evidence="7" type="ORF">CLV55_101294</name>
</gene>
<dbReference type="InterPro" id="IPR010286">
    <property type="entry name" value="METTL16/RlmF"/>
</dbReference>
<dbReference type="Proteomes" id="UP000248840">
    <property type="component" value="Unassembled WGS sequence"/>
</dbReference>
<dbReference type="EMBL" id="QLSZ01000001">
    <property type="protein sequence ID" value="RAR75594.1"/>
    <property type="molecule type" value="Genomic_DNA"/>
</dbReference>
<keyword evidence="1 6" id="KW-0963">Cytoplasm</keyword>
<evidence type="ECO:0000256" key="4">
    <source>
        <dbReference type="ARBA" id="ARBA00022679"/>
    </source>
</evidence>
<dbReference type="GO" id="GO:0052907">
    <property type="term" value="F:23S rRNA (adenine(1618)-N(6))-methyltransferase activity"/>
    <property type="evidence" value="ECO:0007669"/>
    <property type="project" value="UniProtKB-EC"/>
</dbReference>
<evidence type="ECO:0000313" key="8">
    <source>
        <dbReference type="Proteomes" id="UP000248840"/>
    </source>
</evidence>
<comment type="caution">
    <text evidence="7">The sequence shown here is derived from an EMBL/GenBank/DDBJ whole genome shotgun (WGS) entry which is preliminary data.</text>
</comment>
<dbReference type="PANTHER" id="PTHR13393:SF0">
    <property type="entry name" value="RNA N6-ADENOSINE-METHYLTRANSFERASE METTL16"/>
    <property type="match status" value="1"/>
</dbReference>
<name>A0A328YQF6_9FLAO</name>
<comment type="function">
    <text evidence="6">Specifically methylates the adenine in position 1618 of 23S rRNA.</text>
</comment>
<evidence type="ECO:0000313" key="7">
    <source>
        <dbReference type="EMBL" id="RAR75594.1"/>
    </source>
</evidence>
<dbReference type="InterPro" id="IPR029063">
    <property type="entry name" value="SAM-dependent_MTases_sf"/>
</dbReference>
<dbReference type="EC" id="2.1.1.181" evidence="6"/>
<keyword evidence="8" id="KW-1185">Reference proteome</keyword>
<dbReference type="Gene3D" id="3.40.50.150">
    <property type="entry name" value="Vaccinia Virus protein VP39"/>
    <property type="match status" value="1"/>
</dbReference>
<comment type="subcellular location">
    <subcellularLocation>
        <location evidence="6">Cytoplasm</location>
    </subcellularLocation>
</comment>
<comment type="catalytic activity">
    <reaction evidence="6">
        <text>adenosine(1618) in 23S rRNA + S-adenosyl-L-methionine = N(6)-methyladenosine(1618) in 23S rRNA + S-adenosyl-L-homocysteine + H(+)</text>
        <dbReference type="Rhea" id="RHEA:16497"/>
        <dbReference type="Rhea" id="RHEA-COMP:10229"/>
        <dbReference type="Rhea" id="RHEA-COMP:10231"/>
        <dbReference type="ChEBI" id="CHEBI:15378"/>
        <dbReference type="ChEBI" id="CHEBI:57856"/>
        <dbReference type="ChEBI" id="CHEBI:59789"/>
        <dbReference type="ChEBI" id="CHEBI:74411"/>
        <dbReference type="ChEBI" id="CHEBI:74449"/>
        <dbReference type="EC" id="2.1.1.181"/>
    </reaction>
</comment>
<dbReference type="GO" id="GO:0070475">
    <property type="term" value="P:rRNA base methylation"/>
    <property type="evidence" value="ECO:0007669"/>
    <property type="project" value="TreeGrafter"/>
</dbReference>
<proteinExistence type="inferred from homology"/>